<geneLocation type="plasmid" evidence="2">
    <name>pnp7-1</name>
</geneLocation>
<accession>A0A2D2LXK3</accession>
<organism evidence="1 2">
    <name type="scientific">Faucicola osloensis</name>
    <name type="common">Moraxella osloensis</name>
    <dbReference type="NCBI Taxonomy" id="34062"/>
    <lineage>
        <taxon>Bacteria</taxon>
        <taxon>Pseudomonadati</taxon>
        <taxon>Pseudomonadota</taxon>
        <taxon>Gammaproteobacteria</taxon>
        <taxon>Moraxellales</taxon>
        <taxon>Moraxellaceae</taxon>
        <taxon>Faucicola</taxon>
    </lineage>
</organism>
<keyword evidence="1" id="KW-0614">Plasmid</keyword>
<proteinExistence type="predicted"/>
<name>A0A2D2LXK3_FAUOS</name>
<gene>
    <name evidence="1" type="ORF">NP7_10380</name>
</gene>
<protein>
    <submittedName>
        <fullName evidence="1">Uncharacterized protein</fullName>
    </submittedName>
</protein>
<dbReference type="AlphaFoldDB" id="A0A2D2LXK3"/>
<dbReference type="EMBL" id="CP024444">
    <property type="protein sequence ID" value="ATR79761.1"/>
    <property type="molecule type" value="Genomic_DNA"/>
</dbReference>
<reference evidence="2" key="1">
    <citation type="submission" date="2017-10" db="EMBL/GenBank/DDBJ databases">
        <title>Complete genome sequence of Moraxella osloensis NP7 isolated from human skin.</title>
        <authorList>
            <person name="Lee K."/>
            <person name="Lim J.Y."/>
            <person name="Hwang I."/>
        </authorList>
    </citation>
    <scope>NUCLEOTIDE SEQUENCE [LARGE SCALE GENOMIC DNA]</scope>
    <source>
        <strain evidence="2">NP7</strain>
        <plasmid evidence="2">pnp7-1</plasmid>
    </source>
</reference>
<evidence type="ECO:0000313" key="2">
    <source>
        <dbReference type="Proteomes" id="UP000229340"/>
    </source>
</evidence>
<dbReference type="Proteomes" id="UP000229340">
    <property type="component" value="Plasmid pNP7-1"/>
</dbReference>
<evidence type="ECO:0000313" key="1">
    <source>
        <dbReference type="EMBL" id="ATR79761.1"/>
    </source>
</evidence>
<dbReference type="RefSeq" id="WP_100271104.1">
    <property type="nucleotide sequence ID" value="NZ_CP024444.1"/>
</dbReference>
<sequence length="105" mass="12230">MTTTTNNTKAQEVVNDILKVSPNISFDSDTEQFTASWVHYGYPVRAIGNFIVIEGLRYLMLDDDVSLYVDEECNEDGKFDDVETEMENRRDDFMKLLGDCYNYYQ</sequence>